<evidence type="ECO:0000313" key="2">
    <source>
        <dbReference type="Proteomes" id="UP000602532"/>
    </source>
</evidence>
<dbReference type="Gene3D" id="3.40.50.2000">
    <property type="entry name" value="Glycogen Phosphorylase B"/>
    <property type="match status" value="1"/>
</dbReference>
<gene>
    <name evidence="1" type="ORF">H9622_01390</name>
</gene>
<proteinExistence type="predicted"/>
<name>A0ABR8WZD6_9MICO</name>
<protein>
    <recommendedName>
        <fullName evidence="3">Glycosyltransferase family 1 protein</fullName>
    </recommendedName>
</protein>
<dbReference type="Proteomes" id="UP000602532">
    <property type="component" value="Unassembled WGS sequence"/>
</dbReference>
<sequence length="398" mass="43716">MAGFVSNVRTEISARMAPALPAALRRRLVPAEYSWSYADLRPVARAKPGNTRLLIARANFASQGYYWARAAETLPGVSAVNLAFGWAPEIAHIKPDVAVKGNVGRHSHLWARKQRKAILRGFTHVLYEAERPLLPTLYDGDLVAEINDLQDHGIAIAMVSHGSDTRVPSRHVELEPYSPFVDPLGGLTANLETSTRLNHQALDALGLPTYVSTPDLLLYRPEATWLPTLTDPQRWERLPASAFGTRTPVVLHVPSRSALKGTAAISPAMRRLEHLGLIHYVEAERVPYEDMPTMIARADIVIDQLSMALYGVASVEAMLAGRIVVAQAGQHIRTHIARETGWDLPIVEANPATISDVVEDIATHPGHYRDRIEQGRRFAREVHSDAAAAAALEPFLLG</sequence>
<dbReference type="SUPFAM" id="SSF53756">
    <property type="entry name" value="UDP-Glycosyltransferase/glycogen phosphorylase"/>
    <property type="match status" value="1"/>
</dbReference>
<dbReference type="RefSeq" id="WP_191763537.1">
    <property type="nucleotide sequence ID" value="NZ_JACSPM010000001.1"/>
</dbReference>
<organism evidence="1 2">
    <name type="scientific">Microbacterium gallinarum</name>
    <dbReference type="NCBI Taxonomy" id="2762209"/>
    <lineage>
        <taxon>Bacteria</taxon>
        <taxon>Bacillati</taxon>
        <taxon>Actinomycetota</taxon>
        <taxon>Actinomycetes</taxon>
        <taxon>Micrococcales</taxon>
        <taxon>Microbacteriaceae</taxon>
        <taxon>Microbacterium</taxon>
    </lineage>
</organism>
<comment type="caution">
    <text evidence="1">The sequence shown here is derived from an EMBL/GenBank/DDBJ whole genome shotgun (WGS) entry which is preliminary data.</text>
</comment>
<dbReference type="EMBL" id="JACSPM010000001">
    <property type="protein sequence ID" value="MBD8022242.1"/>
    <property type="molecule type" value="Genomic_DNA"/>
</dbReference>
<accession>A0ABR8WZD6</accession>
<keyword evidence="2" id="KW-1185">Reference proteome</keyword>
<reference evidence="1 2" key="1">
    <citation type="submission" date="2020-08" db="EMBL/GenBank/DDBJ databases">
        <title>A Genomic Blueprint of the Chicken Gut Microbiome.</title>
        <authorList>
            <person name="Gilroy R."/>
            <person name="Ravi A."/>
            <person name="Getino M."/>
            <person name="Pursley I."/>
            <person name="Horton D.L."/>
            <person name="Alikhan N.-F."/>
            <person name="Baker D."/>
            <person name="Gharbi K."/>
            <person name="Hall N."/>
            <person name="Watson M."/>
            <person name="Adriaenssens E.M."/>
            <person name="Foster-Nyarko E."/>
            <person name="Jarju S."/>
            <person name="Secka A."/>
            <person name="Antonio M."/>
            <person name="Oren A."/>
            <person name="Chaudhuri R."/>
            <person name="La Ragione R.M."/>
            <person name="Hildebrand F."/>
            <person name="Pallen M.J."/>
        </authorList>
    </citation>
    <scope>NUCLEOTIDE SEQUENCE [LARGE SCALE GENOMIC DNA]</scope>
    <source>
        <strain evidence="1 2">Sa1CUA4</strain>
    </source>
</reference>
<evidence type="ECO:0000313" key="1">
    <source>
        <dbReference type="EMBL" id="MBD8022242.1"/>
    </source>
</evidence>
<evidence type="ECO:0008006" key="3">
    <source>
        <dbReference type="Google" id="ProtNLM"/>
    </source>
</evidence>